<dbReference type="STRING" id="421058.SAMN05421866_4188"/>
<dbReference type="AlphaFoldDB" id="A0A1M5WQT5"/>
<accession>A0A1M5WQT5</accession>
<dbReference type="RefSeq" id="WP_073066515.1">
    <property type="nucleotide sequence ID" value="NZ_FQWT01000008.1"/>
</dbReference>
<sequence length="98" mass="11086">MSQLFYGSINYDALLNAIKTGKVKTFKSASGVRLVNINVWVNDQPDKFDNDASIQVQFKDEFRSEKADYIGNLRKHVKNENTAIDAEIVTGEDDDLPF</sequence>
<gene>
    <name evidence="1" type="ORF">SAMN05421866_4188</name>
</gene>
<dbReference type="EMBL" id="FQWT01000008">
    <property type="protein sequence ID" value="SHH89860.1"/>
    <property type="molecule type" value="Genomic_DNA"/>
</dbReference>
<proteinExistence type="predicted"/>
<keyword evidence="2" id="KW-1185">Reference proteome</keyword>
<name>A0A1M5WQT5_9FLAO</name>
<reference evidence="2" key="1">
    <citation type="submission" date="2016-11" db="EMBL/GenBank/DDBJ databases">
        <authorList>
            <person name="Varghese N."/>
            <person name="Submissions S."/>
        </authorList>
    </citation>
    <scope>NUCLEOTIDE SEQUENCE [LARGE SCALE GENOMIC DNA]</scope>
    <source>
        <strain evidence="2">DSM 19055</strain>
    </source>
</reference>
<organism evidence="1 2">
    <name type="scientific">Chryseobacterium oranimense</name>
    <dbReference type="NCBI Taxonomy" id="421058"/>
    <lineage>
        <taxon>Bacteria</taxon>
        <taxon>Pseudomonadati</taxon>
        <taxon>Bacteroidota</taxon>
        <taxon>Flavobacteriia</taxon>
        <taxon>Flavobacteriales</taxon>
        <taxon>Weeksellaceae</taxon>
        <taxon>Chryseobacterium group</taxon>
        <taxon>Chryseobacterium</taxon>
    </lineage>
</organism>
<evidence type="ECO:0000313" key="1">
    <source>
        <dbReference type="EMBL" id="SHH89860.1"/>
    </source>
</evidence>
<evidence type="ECO:0000313" key="2">
    <source>
        <dbReference type="Proteomes" id="UP000184047"/>
    </source>
</evidence>
<protein>
    <submittedName>
        <fullName evidence="1">Uncharacterized protein</fullName>
    </submittedName>
</protein>
<dbReference type="Proteomes" id="UP000184047">
    <property type="component" value="Unassembled WGS sequence"/>
</dbReference>